<name>A0A369VUJ5_9SPHN</name>
<keyword evidence="3 5" id="KW-0663">Pyridoxal phosphate</keyword>
<comment type="cofactor">
    <cofactor evidence="1">
        <name>pyridoxal 5'-phosphate</name>
        <dbReference type="ChEBI" id="CHEBI:597326"/>
    </cofactor>
</comment>
<evidence type="ECO:0000313" key="8">
    <source>
        <dbReference type="Proteomes" id="UP000253918"/>
    </source>
</evidence>
<keyword evidence="8" id="KW-1185">Reference proteome</keyword>
<evidence type="ECO:0000256" key="4">
    <source>
        <dbReference type="PIRSR" id="PIRSR006278-1"/>
    </source>
</evidence>
<reference evidence="7 8" key="1">
    <citation type="submission" date="2018-07" db="EMBL/GenBank/DDBJ databases">
        <title>a novel species of Sphingomonas isolated from the rhizosphere soil of Araceae plant.</title>
        <authorList>
            <person name="Zhiyong W."/>
            <person name="Qinglan Z."/>
            <person name="Zhiwei F."/>
            <person name="Ding X."/>
            <person name="Gejiao W."/>
            <person name="Shixue Z."/>
        </authorList>
    </citation>
    <scope>NUCLEOTIDE SEQUENCE [LARGE SCALE GENOMIC DNA]</scope>
    <source>
        <strain evidence="7 8">WZY 27</strain>
    </source>
</reference>
<dbReference type="PANTHER" id="PTHR43780:SF2">
    <property type="entry name" value="1-AMINOCYCLOPROPANE-1-CARBOXYLATE DEAMINASE-RELATED"/>
    <property type="match status" value="1"/>
</dbReference>
<dbReference type="Proteomes" id="UP000253918">
    <property type="component" value="Unassembled WGS sequence"/>
</dbReference>
<dbReference type="Pfam" id="PF00291">
    <property type="entry name" value="PALP"/>
    <property type="match status" value="1"/>
</dbReference>
<dbReference type="SUPFAM" id="SSF53686">
    <property type="entry name" value="Tryptophan synthase beta subunit-like PLP-dependent enzymes"/>
    <property type="match status" value="1"/>
</dbReference>
<evidence type="ECO:0000256" key="5">
    <source>
        <dbReference type="PIRSR" id="PIRSR006278-2"/>
    </source>
</evidence>
<dbReference type="OrthoDB" id="9801249at2"/>
<feature type="domain" description="Tryptophan synthase beta chain-like PALP" evidence="6">
    <location>
        <begin position="13"/>
        <end position="323"/>
    </location>
</feature>
<proteinExistence type="inferred from homology"/>
<organism evidence="7 8">
    <name type="scientific">Sphingomonas aracearum</name>
    <dbReference type="NCBI Taxonomy" id="2283317"/>
    <lineage>
        <taxon>Bacteria</taxon>
        <taxon>Pseudomonadati</taxon>
        <taxon>Pseudomonadota</taxon>
        <taxon>Alphaproteobacteria</taxon>
        <taxon>Sphingomonadales</taxon>
        <taxon>Sphingomonadaceae</taxon>
        <taxon>Sphingomonas</taxon>
    </lineage>
</organism>
<dbReference type="InterPro" id="IPR036052">
    <property type="entry name" value="TrpB-like_PALP_sf"/>
</dbReference>
<evidence type="ECO:0000256" key="2">
    <source>
        <dbReference type="ARBA" id="ARBA00008639"/>
    </source>
</evidence>
<gene>
    <name evidence="7" type="ORF">DVW87_08645</name>
</gene>
<protein>
    <submittedName>
        <fullName evidence="7">D-cysteine desulfhydrase family protein</fullName>
    </submittedName>
</protein>
<dbReference type="Gene3D" id="3.40.50.1100">
    <property type="match status" value="2"/>
</dbReference>
<evidence type="ECO:0000256" key="3">
    <source>
        <dbReference type="ARBA" id="ARBA00022898"/>
    </source>
</evidence>
<feature type="modified residue" description="N6-(pyridoxal phosphate)lysine" evidence="5">
    <location>
        <position position="54"/>
    </location>
</feature>
<comment type="caution">
    <text evidence="7">The sequence shown here is derived from an EMBL/GenBank/DDBJ whole genome shotgun (WGS) entry which is preliminary data.</text>
</comment>
<dbReference type="PIRSF" id="PIRSF006278">
    <property type="entry name" value="ACCD_DCysDesulf"/>
    <property type="match status" value="1"/>
</dbReference>
<evidence type="ECO:0000256" key="1">
    <source>
        <dbReference type="ARBA" id="ARBA00001933"/>
    </source>
</evidence>
<accession>A0A369VUJ5</accession>
<evidence type="ECO:0000313" key="7">
    <source>
        <dbReference type="EMBL" id="RDE05325.1"/>
    </source>
</evidence>
<dbReference type="PANTHER" id="PTHR43780">
    <property type="entry name" value="1-AMINOCYCLOPROPANE-1-CARBOXYLATE DEAMINASE-RELATED"/>
    <property type="match status" value="1"/>
</dbReference>
<feature type="active site" description="Nucleophile" evidence="4">
    <location>
        <position position="81"/>
    </location>
</feature>
<dbReference type="AlphaFoldDB" id="A0A369VUJ5"/>
<dbReference type="EMBL" id="QQNB01000002">
    <property type="protein sequence ID" value="RDE05325.1"/>
    <property type="molecule type" value="Genomic_DNA"/>
</dbReference>
<evidence type="ECO:0000259" key="6">
    <source>
        <dbReference type="Pfam" id="PF00291"/>
    </source>
</evidence>
<sequence length="338" mass="34874">MSALDGIARFPLLEGTTPVQRLSRLEARAGDLLGGARLYAKRDDLMGLGGGGNKLRKLEYLLADAQARGCDTFITTGGLQSNHARQSAAAAARAGLACELMLADVVPRHDAAYRGNGNLLLDDLFGATVHRLPVGADPLAAAQARAQELAAEGRRPYVVGNGGSSPLGCLGYARCAAEILQQEEEAGLRFEAIVVANGSSGTHAGLAAGLAAAGDDPARVLSFTVLAPLDEALAETRRLAAAALQLLAPDRCLGADDIRVDGSQRGEAYGAPTAAMVDALRLLARTEGLLLDPVYSGKAFAGLLDRAKSGGWRDKAVLFVMTGGTPGLFAYPDALSGN</sequence>
<dbReference type="InterPro" id="IPR027278">
    <property type="entry name" value="ACCD_DCysDesulf"/>
</dbReference>
<comment type="similarity">
    <text evidence="2">Belongs to the ACC deaminase/D-cysteine desulfhydrase family.</text>
</comment>
<dbReference type="RefSeq" id="WP_114687396.1">
    <property type="nucleotide sequence ID" value="NZ_QQNB01000002.1"/>
</dbReference>
<dbReference type="InterPro" id="IPR001926">
    <property type="entry name" value="TrpB-like_PALP"/>
</dbReference>
<dbReference type="GO" id="GO:0019148">
    <property type="term" value="F:D-cysteine desulfhydrase activity"/>
    <property type="evidence" value="ECO:0007669"/>
    <property type="project" value="TreeGrafter"/>
</dbReference>